<evidence type="ECO:0000313" key="4">
    <source>
        <dbReference type="EMBL" id="MFC4562950.1"/>
    </source>
</evidence>
<gene>
    <name evidence="4" type="ORF">ACFO4E_13890</name>
</gene>
<dbReference type="Proteomes" id="UP001595923">
    <property type="component" value="Unassembled WGS sequence"/>
</dbReference>
<evidence type="ECO:0000313" key="5">
    <source>
        <dbReference type="Proteomes" id="UP001595923"/>
    </source>
</evidence>
<reference evidence="5" key="1">
    <citation type="journal article" date="2019" name="Int. J. Syst. Evol. Microbiol.">
        <title>The Global Catalogue of Microorganisms (GCM) 10K type strain sequencing project: providing services to taxonomists for standard genome sequencing and annotation.</title>
        <authorList>
            <consortium name="The Broad Institute Genomics Platform"/>
            <consortium name="The Broad Institute Genome Sequencing Center for Infectious Disease"/>
            <person name="Wu L."/>
            <person name="Ma J."/>
        </authorList>
    </citation>
    <scope>NUCLEOTIDE SEQUENCE [LARGE SCALE GENOMIC DNA]</scope>
    <source>
        <strain evidence="5">XZYJ18</strain>
    </source>
</reference>
<dbReference type="Pfam" id="PF04909">
    <property type="entry name" value="Amidohydro_2"/>
    <property type="match status" value="1"/>
</dbReference>
<dbReference type="EMBL" id="JBHSFQ010000012">
    <property type="protein sequence ID" value="MFC4562950.1"/>
    <property type="molecule type" value="Genomic_DNA"/>
</dbReference>
<organism evidence="4 5">
    <name type="scientific">Nocardiopsis mangrovi</name>
    <dbReference type="NCBI Taxonomy" id="1179818"/>
    <lineage>
        <taxon>Bacteria</taxon>
        <taxon>Bacillati</taxon>
        <taxon>Actinomycetota</taxon>
        <taxon>Actinomycetes</taxon>
        <taxon>Streptosporangiales</taxon>
        <taxon>Nocardiopsidaceae</taxon>
        <taxon>Nocardiopsis</taxon>
    </lineage>
</organism>
<keyword evidence="1" id="KW-0456">Lyase</keyword>
<sequence>MPGTRPDSAEPGHVAAGPAAPVAAAPVPDGPESAGADGAEPAAPGARSASPAGEAADTRPAAPVDERAEVAAFRAALGLEHLIDVHTHFMPERVLSKVWAYFDAAGPLVARSWPITYRHEERRRLEILRGFGVRAFTSMLYPHRPGMARWLNDWAADFAARTPGCLHTATFFAEPSAPGDVHRALGQGARVFKCHLQVGGFDPNDPVLDGVWGALADAGAPIVVHCGSGPVPGAHTGPAPIARLLARHPRLRLVIAHLGMPEYTEFLDLAERHERTMLDTTMAFTAFTQAMAPFPPDALPRLAGLQDRVLLGTDFPNIPYPYIEALRALEATGLGASWLRAVCHDNAARLFGL</sequence>
<feature type="domain" description="Amidohydrolase-related" evidence="3">
    <location>
        <begin position="83"/>
        <end position="353"/>
    </location>
</feature>
<accession>A0ABV9DYC1</accession>
<dbReference type="CDD" id="cd01292">
    <property type="entry name" value="metallo-dependent_hydrolases"/>
    <property type="match status" value="1"/>
</dbReference>
<evidence type="ECO:0000259" key="3">
    <source>
        <dbReference type="Pfam" id="PF04909"/>
    </source>
</evidence>
<comment type="caution">
    <text evidence="4">The sequence shown here is derived from an EMBL/GenBank/DDBJ whole genome shotgun (WGS) entry which is preliminary data.</text>
</comment>
<feature type="compositionally biased region" description="Low complexity" evidence="2">
    <location>
        <begin position="9"/>
        <end position="55"/>
    </location>
</feature>
<dbReference type="PANTHER" id="PTHR21240:SF28">
    <property type="entry name" value="ISO-OROTATE DECARBOXYLASE (EUROFUNG)"/>
    <property type="match status" value="1"/>
</dbReference>
<dbReference type="Gene3D" id="3.20.20.140">
    <property type="entry name" value="Metal-dependent hydrolases"/>
    <property type="match status" value="1"/>
</dbReference>
<keyword evidence="5" id="KW-1185">Reference proteome</keyword>
<evidence type="ECO:0000256" key="1">
    <source>
        <dbReference type="ARBA" id="ARBA00023239"/>
    </source>
</evidence>
<evidence type="ECO:0000256" key="2">
    <source>
        <dbReference type="SAM" id="MobiDB-lite"/>
    </source>
</evidence>
<proteinExistence type="predicted"/>
<dbReference type="InterPro" id="IPR006680">
    <property type="entry name" value="Amidohydro-rel"/>
</dbReference>
<dbReference type="InterPro" id="IPR032466">
    <property type="entry name" value="Metal_Hydrolase"/>
</dbReference>
<dbReference type="InterPro" id="IPR032465">
    <property type="entry name" value="ACMSD"/>
</dbReference>
<name>A0ABV9DYC1_9ACTN</name>
<dbReference type="PANTHER" id="PTHR21240">
    <property type="entry name" value="2-AMINO-3-CARBOXYLMUCONATE-6-SEMIALDEHYDE DECARBOXYLASE"/>
    <property type="match status" value="1"/>
</dbReference>
<dbReference type="SUPFAM" id="SSF51556">
    <property type="entry name" value="Metallo-dependent hydrolases"/>
    <property type="match status" value="1"/>
</dbReference>
<dbReference type="RefSeq" id="WP_378574584.1">
    <property type="nucleotide sequence ID" value="NZ_JBHSFQ010000012.1"/>
</dbReference>
<feature type="region of interest" description="Disordered" evidence="2">
    <location>
        <begin position="1"/>
        <end position="62"/>
    </location>
</feature>
<protein>
    <submittedName>
        <fullName evidence="4">Amidohydrolase family protein</fullName>
    </submittedName>
</protein>